<dbReference type="GO" id="GO:0008270">
    <property type="term" value="F:zinc ion binding"/>
    <property type="evidence" value="ECO:0007669"/>
    <property type="project" value="InterPro"/>
</dbReference>
<dbReference type="Gene3D" id="4.10.240.10">
    <property type="entry name" value="Zn(2)-C6 fungal-type DNA-binding domain"/>
    <property type="match status" value="1"/>
</dbReference>
<sequence>MYLDTLHHEGQRFKNLFNPTLKRPPTPSTKEPRNTRKIAVLSPAQSPPITRFSYGSACPTQLHALQDNKKPIMRLKRGLERESCDFCHRRKIKCDRSSRLAGGEPKCSQCDLRQLACSVDDSNDVRIQRRKQTRRVHTATPDPGCFQAADAAASKDAPSTATLEPAIANLTPQGIISPETQNTPFTGTPSFLLSDNLFDLSADSILFLDQIFMGDPSPSEWTNTPLSLAPSQDRLISEAPSPDDQHHELWQSCNMDSATFRAALGLYFTHAALCLPILLQDAFWQDYESNRCCHALIYAIACRGMPFTDLPDKWEMQQRLASKFKQSFFEHQSTPGRGADRLDDMEALALMLNFQYENNTASSLPAHMETLFLSHDSLVMMTLQYRLEENASSSSPLSRAPERRTLLFWHVYGLDAFNNLDHKKLSRIPDTDIDITASLPRNEAHSYLDAILSLAIIARNMGQKFCTATCRRQGVKVADIEAIYRQLDSWRARCPDYLRHCDNSRASRTDVHVQLQRCVMRLLETSCHLQIEGFVEEYGICQEANLGGEVACFRVEYESLRAVRDAVDLCNWMARYDDERRGTHALVDLAPNILRDICAGLGVWASIRGQRLVKGEHASAPFVIKVKGWREPAGAEDAKKRKLWEYLDTAKMFRSTVARAVSHKDTEKALERVDGLLGPFMDDLEQMRAETVG</sequence>
<dbReference type="EMBL" id="GL698478">
    <property type="protein sequence ID" value="EFY91957.1"/>
    <property type="molecule type" value="Genomic_DNA"/>
</dbReference>
<comment type="subcellular location">
    <subcellularLocation>
        <location evidence="1">Nucleus</location>
    </subcellularLocation>
</comment>
<dbReference type="SUPFAM" id="SSF57701">
    <property type="entry name" value="Zn2/Cys6 DNA-binding domain"/>
    <property type="match status" value="1"/>
</dbReference>
<dbReference type="GO" id="GO:0003677">
    <property type="term" value="F:DNA binding"/>
    <property type="evidence" value="ECO:0007669"/>
    <property type="project" value="UniProtKB-KW"/>
</dbReference>
<dbReference type="PROSITE" id="PS00463">
    <property type="entry name" value="ZN2_CY6_FUNGAL_1"/>
    <property type="match status" value="1"/>
</dbReference>
<keyword evidence="7" id="KW-1185">Reference proteome</keyword>
<evidence type="ECO:0000256" key="4">
    <source>
        <dbReference type="ARBA" id="ARBA00023242"/>
    </source>
</evidence>
<dbReference type="Pfam" id="PF04082">
    <property type="entry name" value="Fungal_trans"/>
    <property type="match status" value="1"/>
</dbReference>
<dbReference type="HOGENOM" id="CLU_015813_0_0_1"/>
<accession>E9DWA7</accession>
<organism evidence="7">
    <name type="scientific">Metarhizium acridum (strain CQMa 102)</name>
    <dbReference type="NCBI Taxonomy" id="655827"/>
    <lineage>
        <taxon>Eukaryota</taxon>
        <taxon>Fungi</taxon>
        <taxon>Dikarya</taxon>
        <taxon>Ascomycota</taxon>
        <taxon>Pezizomycotina</taxon>
        <taxon>Sordariomycetes</taxon>
        <taxon>Hypocreomycetidae</taxon>
        <taxon>Hypocreales</taxon>
        <taxon>Clavicipitaceae</taxon>
        <taxon>Metarhizium</taxon>
    </lineage>
</organism>
<evidence type="ECO:0000313" key="7">
    <source>
        <dbReference type="Proteomes" id="UP000002499"/>
    </source>
</evidence>
<dbReference type="CDD" id="cd00067">
    <property type="entry name" value="GAL4"/>
    <property type="match status" value="1"/>
</dbReference>
<dbReference type="AlphaFoldDB" id="E9DWA7"/>
<feature type="domain" description="Zn(2)-C6 fungal-type" evidence="5">
    <location>
        <begin position="83"/>
        <end position="119"/>
    </location>
</feature>
<dbReference type="KEGG" id="maw:19246216"/>
<dbReference type="GO" id="GO:0005634">
    <property type="term" value="C:nucleus"/>
    <property type="evidence" value="ECO:0007669"/>
    <property type="project" value="UniProtKB-SubCell"/>
</dbReference>
<dbReference type="InParanoid" id="E9DWA7"/>
<evidence type="ECO:0000259" key="5">
    <source>
        <dbReference type="PROSITE" id="PS50048"/>
    </source>
</evidence>
<dbReference type="Pfam" id="PF00172">
    <property type="entry name" value="Zn_clus"/>
    <property type="match status" value="1"/>
</dbReference>
<evidence type="ECO:0000256" key="2">
    <source>
        <dbReference type="ARBA" id="ARBA00022723"/>
    </source>
</evidence>
<dbReference type="GO" id="GO:0006351">
    <property type="term" value="P:DNA-templated transcription"/>
    <property type="evidence" value="ECO:0007669"/>
    <property type="project" value="InterPro"/>
</dbReference>
<dbReference type="GO" id="GO:0000981">
    <property type="term" value="F:DNA-binding transcription factor activity, RNA polymerase II-specific"/>
    <property type="evidence" value="ECO:0007669"/>
    <property type="project" value="InterPro"/>
</dbReference>
<dbReference type="GeneID" id="19246216"/>
<dbReference type="STRING" id="655827.E9DWA7"/>
<name>E9DWA7_METAQ</name>
<dbReference type="CDD" id="cd12148">
    <property type="entry name" value="fungal_TF_MHR"/>
    <property type="match status" value="1"/>
</dbReference>
<reference evidence="6 7" key="1">
    <citation type="journal article" date="2011" name="PLoS Genet.">
        <title>Genome sequencing and comparative transcriptomics of the model entomopathogenic fungi Metarhizium anisopliae and M. acridum.</title>
        <authorList>
            <person name="Gao Q."/>
            <person name="Jin K."/>
            <person name="Ying S.H."/>
            <person name="Zhang Y."/>
            <person name="Xiao G."/>
            <person name="Shang Y."/>
            <person name="Duan Z."/>
            <person name="Hu X."/>
            <person name="Xie X.Q."/>
            <person name="Zhou G."/>
            <person name="Peng G."/>
            <person name="Luo Z."/>
            <person name="Huang W."/>
            <person name="Wang B."/>
            <person name="Fang W."/>
            <person name="Wang S."/>
            <person name="Zhong Y."/>
            <person name="Ma L.J."/>
            <person name="St Leger R.J."/>
            <person name="Zhao G.P."/>
            <person name="Pei Y."/>
            <person name="Feng M.G."/>
            <person name="Xia Y."/>
            <person name="Wang C."/>
        </authorList>
    </citation>
    <scope>NUCLEOTIDE SEQUENCE [LARGE SCALE GENOMIC DNA]</scope>
    <source>
        <strain evidence="6 7">CQMa 102</strain>
    </source>
</reference>
<evidence type="ECO:0000256" key="1">
    <source>
        <dbReference type="ARBA" id="ARBA00004123"/>
    </source>
</evidence>
<dbReference type="PANTHER" id="PTHR46910">
    <property type="entry name" value="TRANSCRIPTION FACTOR PDR1"/>
    <property type="match status" value="1"/>
</dbReference>
<protein>
    <recommendedName>
        <fullName evidence="5">Zn(2)-C6 fungal-type domain-containing protein</fullName>
    </recommendedName>
</protein>
<keyword evidence="2" id="KW-0479">Metal-binding</keyword>
<dbReference type="OrthoDB" id="4764644at2759"/>
<dbReference type="PANTHER" id="PTHR46910:SF3">
    <property type="entry name" value="HALOTOLERANCE PROTEIN 9-RELATED"/>
    <property type="match status" value="1"/>
</dbReference>
<dbReference type="InterPro" id="IPR001138">
    <property type="entry name" value="Zn2Cys6_DnaBD"/>
</dbReference>
<dbReference type="eggNOG" id="ENOG502SMR9">
    <property type="taxonomic scope" value="Eukaryota"/>
</dbReference>
<keyword evidence="3" id="KW-0238">DNA-binding</keyword>
<dbReference type="SMART" id="SM00066">
    <property type="entry name" value="GAL4"/>
    <property type="match status" value="1"/>
</dbReference>
<dbReference type="InterPro" id="IPR050987">
    <property type="entry name" value="AtrR-like"/>
</dbReference>
<gene>
    <name evidence="6" type="ORF">MAC_01905</name>
</gene>
<dbReference type="InterPro" id="IPR007219">
    <property type="entry name" value="XnlR_reg_dom"/>
</dbReference>
<dbReference type="PROSITE" id="PS50048">
    <property type="entry name" value="ZN2_CY6_FUNGAL_2"/>
    <property type="match status" value="1"/>
</dbReference>
<evidence type="ECO:0000313" key="6">
    <source>
        <dbReference type="EMBL" id="EFY91957.1"/>
    </source>
</evidence>
<dbReference type="Proteomes" id="UP000002499">
    <property type="component" value="Unassembled WGS sequence"/>
</dbReference>
<evidence type="ECO:0000256" key="3">
    <source>
        <dbReference type="ARBA" id="ARBA00023125"/>
    </source>
</evidence>
<keyword evidence="4" id="KW-0539">Nucleus</keyword>
<dbReference type="InterPro" id="IPR036864">
    <property type="entry name" value="Zn2-C6_fun-type_DNA-bd_sf"/>
</dbReference>
<dbReference type="OMA" id="LLFWYVY"/>
<proteinExistence type="predicted"/>